<keyword evidence="3" id="KW-1185">Reference proteome</keyword>
<feature type="transmembrane region" description="Helical" evidence="1">
    <location>
        <begin position="197"/>
        <end position="221"/>
    </location>
</feature>
<accession>A0A081S8A9</accession>
<keyword evidence="1" id="KW-1133">Transmembrane helix</keyword>
<keyword evidence="2" id="KW-0413">Isomerase</keyword>
<organism evidence="2 3">
    <name type="scientific">Marine Group I thaumarchaeote SCGC AAA799-E16</name>
    <dbReference type="NCBI Taxonomy" id="1502292"/>
    <lineage>
        <taxon>Archaea</taxon>
        <taxon>Nitrososphaerota</taxon>
        <taxon>Marine Group I</taxon>
    </lineage>
</organism>
<name>A0A081S8A9_9ARCH</name>
<evidence type="ECO:0000313" key="3">
    <source>
        <dbReference type="Proteomes" id="UP000028027"/>
    </source>
</evidence>
<comment type="caution">
    <text evidence="2">The sequence shown here is derived from an EMBL/GenBank/DDBJ whole genome shotgun (WGS) entry which is preliminary data.</text>
</comment>
<evidence type="ECO:0000256" key="1">
    <source>
        <dbReference type="SAM" id="Phobius"/>
    </source>
</evidence>
<keyword evidence="1" id="KW-0472">Membrane</keyword>
<dbReference type="NCBIfam" id="NF041770">
    <property type="entry name" value="CFI_box_CTERM"/>
    <property type="match status" value="1"/>
</dbReference>
<proteinExistence type="predicted"/>
<gene>
    <name evidence="2" type="ORF">AAA799E16_00112</name>
</gene>
<reference evidence="2 3" key="1">
    <citation type="submission" date="2014-06" db="EMBL/GenBank/DDBJ databases">
        <authorList>
            <person name="Ngugi D.K."/>
            <person name="Blom J."/>
            <person name="Alam I."/>
            <person name="Rashid M."/>
            <person name="Ba Alawi W."/>
            <person name="Zhang G."/>
            <person name="Hikmawan T."/>
            <person name="Guan Y."/>
            <person name="Antunes A."/>
            <person name="Siam R."/>
            <person name="Eldorry H."/>
            <person name="Bajic V."/>
            <person name="Stingl U."/>
        </authorList>
    </citation>
    <scope>NUCLEOTIDE SEQUENCE [LARGE SCALE GENOMIC DNA]</scope>
    <source>
        <strain evidence="2">SCGC AAA799-E16</strain>
    </source>
</reference>
<evidence type="ECO:0000313" key="2">
    <source>
        <dbReference type="EMBL" id="KER07162.1"/>
    </source>
</evidence>
<sequence length="231" mass="25958">MTRQATKSGLMIPEYSSIYQAVGLEEPKVLAPFVDPNLDPQYYVDRYNNEITYKDWFDKTYPEMTIYEAVGLEEPEIVEPEFGECGEGTKLVDGKCTVIPSESKSSGGGCLIATAAYGSEMAPQVQFLREIRDNQLMNTESGTSFMTGFNQVYYSFSPYIADMQRENPMFKEMVKIGITPLLSSLSIMEYAESESQVLGYGIGVILINIGMYFAAPAMLFFGIKKVRRVRF</sequence>
<keyword evidence="1" id="KW-0812">Transmembrane</keyword>
<dbReference type="InterPro" id="IPR049886">
    <property type="entry name" value="CFI_box_CTERM_dom"/>
</dbReference>
<dbReference type="EMBL" id="JNVL01000001">
    <property type="protein sequence ID" value="KER07162.1"/>
    <property type="molecule type" value="Genomic_DNA"/>
</dbReference>
<dbReference type="GO" id="GO:0016853">
    <property type="term" value="F:isomerase activity"/>
    <property type="evidence" value="ECO:0007669"/>
    <property type="project" value="UniProtKB-KW"/>
</dbReference>
<dbReference type="AlphaFoldDB" id="A0A081S8A9"/>
<protein>
    <submittedName>
        <fullName evidence="2">Peptidyl-prolyl isomerase protein</fullName>
    </submittedName>
</protein>
<dbReference type="PATRIC" id="fig|1502292.3.peg.95"/>
<dbReference type="Proteomes" id="UP000028027">
    <property type="component" value="Unassembled WGS sequence"/>
</dbReference>